<accession>A0A7Z0QQZ6</accession>
<keyword evidence="1" id="KW-1133">Transmembrane helix</keyword>
<keyword evidence="1" id="KW-0812">Transmembrane</keyword>
<dbReference type="Proteomes" id="UP000589896">
    <property type="component" value="Unassembled WGS sequence"/>
</dbReference>
<dbReference type="AlphaFoldDB" id="A0A7Z0QQZ6"/>
<sequence>MDRRGGDVSVLQPDRRRARPGGLARVLIGFATITGSIFMTSCADTGRSAASTPAPRPGNFPVVEPFPLDQAGSSVSVTFELPDARDNGILRPVFVGFQAVDRKGRGPDEEMLAAQTVRDYLRNEAIPVRVRLWRIEGTEWRPVVLSDGHWDMKDKRASWGLHPDDVFRHHFSASTDNGPLIASGHYDFGKVYYVHAFARIVPPTPGRYHLEVENLDAHSVLLAQKEYLSVLRYELLVSHYHHRGID</sequence>
<keyword evidence="1" id="KW-0472">Membrane</keyword>
<gene>
    <name evidence="2" type="ORF">H0E82_10495</name>
</gene>
<comment type="caution">
    <text evidence="2">The sequence shown here is derived from an EMBL/GenBank/DDBJ whole genome shotgun (WGS) entry which is preliminary data.</text>
</comment>
<keyword evidence="3" id="KW-1185">Reference proteome</keyword>
<evidence type="ECO:0000313" key="3">
    <source>
        <dbReference type="Proteomes" id="UP000589896"/>
    </source>
</evidence>
<evidence type="ECO:0000256" key="1">
    <source>
        <dbReference type="SAM" id="Phobius"/>
    </source>
</evidence>
<proteinExistence type="predicted"/>
<dbReference type="EMBL" id="JACCJZ010000017">
    <property type="protein sequence ID" value="NYZ63189.1"/>
    <property type="molecule type" value="Genomic_DNA"/>
</dbReference>
<organism evidence="2 3">
    <name type="scientific">Luteimonas deserti</name>
    <dbReference type="NCBI Taxonomy" id="2752306"/>
    <lineage>
        <taxon>Bacteria</taxon>
        <taxon>Pseudomonadati</taxon>
        <taxon>Pseudomonadota</taxon>
        <taxon>Gammaproteobacteria</taxon>
        <taxon>Lysobacterales</taxon>
        <taxon>Lysobacteraceae</taxon>
        <taxon>Luteimonas</taxon>
    </lineage>
</organism>
<protein>
    <submittedName>
        <fullName evidence="2">Uncharacterized protein</fullName>
    </submittedName>
</protein>
<evidence type="ECO:0000313" key="2">
    <source>
        <dbReference type="EMBL" id="NYZ63189.1"/>
    </source>
</evidence>
<reference evidence="2 3" key="1">
    <citation type="submission" date="2020-07" db="EMBL/GenBank/DDBJ databases">
        <title>isolation of Luteimonas sp. SJ-16.</title>
        <authorList>
            <person name="Huang X.-X."/>
            <person name="Xu L."/>
            <person name="Sun J.-Q."/>
        </authorList>
    </citation>
    <scope>NUCLEOTIDE SEQUENCE [LARGE SCALE GENOMIC DNA]</scope>
    <source>
        <strain evidence="2 3">SJ-16</strain>
    </source>
</reference>
<feature type="transmembrane region" description="Helical" evidence="1">
    <location>
        <begin position="21"/>
        <end position="39"/>
    </location>
</feature>
<name>A0A7Z0QQZ6_9GAMM</name>